<reference evidence="1" key="1">
    <citation type="submission" date="2022-02" db="EMBL/GenBank/DDBJ databases">
        <authorList>
            <person name="King R."/>
        </authorList>
    </citation>
    <scope>NUCLEOTIDE SEQUENCE</scope>
</reference>
<name>A0A9P0J340_APHGO</name>
<dbReference type="Proteomes" id="UP001154329">
    <property type="component" value="Chromosome 2"/>
</dbReference>
<dbReference type="EMBL" id="OU899035">
    <property type="protein sequence ID" value="CAH1726134.1"/>
    <property type="molecule type" value="Genomic_DNA"/>
</dbReference>
<evidence type="ECO:0000313" key="1">
    <source>
        <dbReference type="EMBL" id="CAH1726134.1"/>
    </source>
</evidence>
<gene>
    <name evidence="1" type="ORF">APHIGO_LOCUS7073</name>
</gene>
<protein>
    <submittedName>
        <fullName evidence="1">Uncharacterized protein</fullName>
    </submittedName>
</protein>
<keyword evidence="2" id="KW-1185">Reference proteome</keyword>
<evidence type="ECO:0000313" key="2">
    <source>
        <dbReference type="Proteomes" id="UP001154329"/>
    </source>
</evidence>
<sequence length="23" mass="2646">MILMMVSGLSLIMFNSFQILRNS</sequence>
<organism evidence="1 2">
    <name type="scientific">Aphis gossypii</name>
    <name type="common">Cotton aphid</name>
    <dbReference type="NCBI Taxonomy" id="80765"/>
    <lineage>
        <taxon>Eukaryota</taxon>
        <taxon>Metazoa</taxon>
        <taxon>Ecdysozoa</taxon>
        <taxon>Arthropoda</taxon>
        <taxon>Hexapoda</taxon>
        <taxon>Insecta</taxon>
        <taxon>Pterygota</taxon>
        <taxon>Neoptera</taxon>
        <taxon>Paraneoptera</taxon>
        <taxon>Hemiptera</taxon>
        <taxon>Sternorrhyncha</taxon>
        <taxon>Aphidomorpha</taxon>
        <taxon>Aphidoidea</taxon>
        <taxon>Aphididae</taxon>
        <taxon>Aphidini</taxon>
        <taxon>Aphis</taxon>
        <taxon>Aphis</taxon>
    </lineage>
</organism>
<dbReference type="AlphaFoldDB" id="A0A9P0J340"/>
<proteinExistence type="predicted"/>
<reference evidence="1" key="2">
    <citation type="submission" date="2022-10" db="EMBL/GenBank/DDBJ databases">
        <authorList>
            <consortium name="ENA_rothamsted_submissions"/>
            <consortium name="culmorum"/>
            <person name="King R."/>
        </authorList>
    </citation>
    <scope>NUCLEOTIDE SEQUENCE</scope>
</reference>
<accession>A0A9P0J340</accession>